<feature type="domain" description="Endoribonuclease L-PSP/chorismate mutase-like" evidence="1">
    <location>
        <begin position="6"/>
        <end position="147"/>
    </location>
</feature>
<dbReference type="CDD" id="cd02199">
    <property type="entry name" value="YjgF_YER057c_UK114_like_1"/>
    <property type="match status" value="1"/>
</dbReference>
<accession>A0ABN2YTQ3</accession>
<dbReference type="InterPro" id="IPR035959">
    <property type="entry name" value="RutC-like_sf"/>
</dbReference>
<dbReference type="InterPro" id="IPR013813">
    <property type="entry name" value="Endoribo_LPSP/chorism_mut-like"/>
</dbReference>
<dbReference type="SUPFAM" id="SSF55298">
    <property type="entry name" value="YjgF-like"/>
    <property type="match status" value="1"/>
</dbReference>
<protein>
    <submittedName>
        <fullName evidence="2">RidA family protein</fullName>
    </submittedName>
</protein>
<gene>
    <name evidence="2" type="ORF">GCM10009843_36240</name>
</gene>
<organism evidence="2 3">
    <name type="scientific">Nocardioides bigeumensis</name>
    <dbReference type="NCBI Taxonomy" id="433657"/>
    <lineage>
        <taxon>Bacteria</taxon>
        <taxon>Bacillati</taxon>
        <taxon>Actinomycetota</taxon>
        <taxon>Actinomycetes</taxon>
        <taxon>Propionibacteriales</taxon>
        <taxon>Nocardioidaceae</taxon>
        <taxon>Nocardioides</taxon>
    </lineage>
</organism>
<dbReference type="Proteomes" id="UP001500575">
    <property type="component" value="Unassembled WGS sequence"/>
</dbReference>
<dbReference type="Pfam" id="PF14588">
    <property type="entry name" value="YjgF_endoribonc"/>
    <property type="match status" value="1"/>
</dbReference>
<name>A0ABN2YTQ3_9ACTN</name>
<dbReference type="EMBL" id="BAAAQQ010000013">
    <property type="protein sequence ID" value="GAA2132078.1"/>
    <property type="molecule type" value="Genomic_DNA"/>
</dbReference>
<sequence length="152" mass="15640">MTSPEDKLAELGITVPDVVPPVAVYQPAVRDGDRVFTSGQLPMKDGQLMTPGKVGGAVSEEDGYAAARQCALNALAAIKTQVGELSDIKRIVKVVVFVASTPDFTGQPKIANGASEFLGEVFGDAGVHARSAVGVAALPLDAPVEVELIVAV</sequence>
<dbReference type="Gene3D" id="3.30.1330.40">
    <property type="entry name" value="RutC-like"/>
    <property type="match status" value="1"/>
</dbReference>
<reference evidence="2 3" key="1">
    <citation type="journal article" date="2019" name="Int. J. Syst. Evol. Microbiol.">
        <title>The Global Catalogue of Microorganisms (GCM) 10K type strain sequencing project: providing services to taxonomists for standard genome sequencing and annotation.</title>
        <authorList>
            <consortium name="The Broad Institute Genomics Platform"/>
            <consortium name="The Broad Institute Genome Sequencing Center for Infectious Disease"/>
            <person name="Wu L."/>
            <person name="Ma J."/>
        </authorList>
    </citation>
    <scope>NUCLEOTIDE SEQUENCE [LARGE SCALE GENOMIC DNA]</scope>
    <source>
        <strain evidence="2 3">JCM 16021</strain>
    </source>
</reference>
<dbReference type="PANTHER" id="PTHR43760:SF1">
    <property type="entry name" value="ENDORIBONUCLEASE L-PSP_CHORISMATE MUTASE-LIKE DOMAIN-CONTAINING PROTEIN"/>
    <property type="match status" value="1"/>
</dbReference>
<evidence type="ECO:0000313" key="3">
    <source>
        <dbReference type="Proteomes" id="UP001500575"/>
    </source>
</evidence>
<keyword evidence="3" id="KW-1185">Reference proteome</keyword>
<dbReference type="PANTHER" id="PTHR43760">
    <property type="entry name" value="ENDORIBONUCLEASE-RELATED"/>
    <property type="match status" value="1"/>
</dbReference>
<dbReference type="RefSeq" id="WP_344305229.1">
    <property type="nucleotide sequence ID" value="NZ_BAAAQQ010000013.1"/>
</dbReference>
<evidence type="ECO:0000313" key="2">
    <source>
        <dbReference type="EMBL" id="GAA2132078.1"/>
    </source>
</evidence>
<evidence type="ECO:0000259" key="1">
    <source>
        <dbReference type="Pfam" id="PF14588"/>
    </source>
</evidence>
<comment type="caution">
    <text evidence="2">The sequence shown here is derived from an EMBL/GenBank/DDBJ whole genome shotgun (WGS) entry which is preliminary data.</text>
</comment>
<proteinExistence type="predicted"/>